<dbReference type="EMBL" id="RWGY01000002">
    <property type="protein sequence ID" value="TVU48896.1"/>
    <property type="molecule type" value="Genomic_DNA"/>
</dbReference>
<dbReference type="Proteomes" id="UP000324897">
    <property type="component" value="Chromosome 6"/>
</dbReference>
<accession>A0A5J9WLU1</accession>
<proteinExistence type="predicted"/>
<sequence>MYILQEKNLTTRCTRIKSHAATVCKGPPEARPDPTPPEKGLPARSPSQTYVLIGKHPFSPEYHDRKGRLPPHTRGQQRTVLNRHRRGYHREDPAFSNHPIQTKSPSGLNKS</sequence>
<comment type="caution">
    <text evidence="2">The sequence shown here is derived from an EMBL/GenBank/DDBJ whole genome shotgun (WGS) entry which is preliminary data.</text>
</comment>
<evidence type="ECO:0000313" key="2">
    <source>
        <dbReference type="EMBL" id="TVU48896.1"/>
    </source>
</evidence>
<evidence type="ECO:0000256" key="1">
    <source>
        <dbReference type="SAM" id="MobiDB-lite"/>
    </source>
</evidence>
<dbReference type="Gramene" id="TVU48896">
    <property type="protein sequence ID" value="TVU48896"/>
    <property type="gene ID" value="EJB05_00178"/>
</dbReference>
<feature type="non-terminal residue" evidence="2">
    <location>
        <position position="1"/>
    </location>
</feature>
<protein>
    <submittedName>
        <fullName evidence="2">Uncharacterized protein</fullName>
    </submittedName>
</protein>
<organism evidence="2 3">
    <name type="scientific">Eragrostis curvula</name>
    <name type="common">weeping love grass</name>
    <dbReference type="NCBI Taxonomy" id="38414"/>
    <lineage>
        <taxon>Eukaryota</taxon>
        <taxon>Viridiplantae</taxon>
        <taxon>Streptophyta</taxon>
        <taxon>Embryophyta</taxon>
        <taxon>Tracheophyta</taxon>
        <taxon>Spermatophyta</taxon>
        <taxon>Magnoliopsida</taxon>
        <taxon>Liliopsida</taxon>
        <taxon>Poales</taxon>
        <taxon>Poaceae</taxon>
        <taxon>PACMAD clade</taxon>
        <taxon>Chloridoideae</taxon>
        <taxon>Eragrostideae</taxon>
        <taxon>Eragrostidinae</taxon>
        <taxon>Eragrostis</taxon>
    </lineage>
</organism>
<gene>
    <name evidence="2" type="ORF">EJB05_00178</name>
</gene>
<name>A0A5J9WLU1_9POAL</name>
<evidence type="ECO:0000313" key="3">
    <source>
        <dbReference type="Proteomes" id="UP000324897"/>
    </source>
</evidence>
<feature type="region of interest" description="Disordered" evidence="1">
    <location>
        <begin position="23"/>
        <end position="111"/>
    </location>
</feature>
<feature type="compositionally biased region" description="Polar residues" evidence="1">
    <location>
        <begin position="98"/>
        <end position="111"/>
    </location>
</feature>
<keyword evidence="3" id="KW-1185">Reference proteome</keyword>
<dbReference type="AlphaFoldDB" id="A0A5J9WLU1"/>
<reference evidence="2 3" key="1">
    <citation type="journal article" date="2019" name="Sci. Rep.">
        <title>A high-quality genome of Eragrostis curvula grass provides insights into Poaceae evolution and supports new strategies to enhance forage quality.</title>
        <authorList>
            <person name="Carballo J."/>
            <person name="Santos B.A.C.M."/>
            <person name="Zappacosta D."/>
            <person name="Garbus I."/>
            <person name="Selva J.P."/>
            <person name="Gallo C.A."/>
            <person name="Diaz A."/>
            <person name="Albertini E."/>
            <person name="Caccamo M."/>
            <person name="Echenique V."/>
        </authorList>
    </citation>
    <scope>NUCLEOTIDE SEQUENCE [LARGE SCALE GENOMIC DNA]</scope>
    <source>
        <strain evidence="3">cv. Victoria</strain>
        <tissue evidence="2">Leaf</tissue>
    </source>
</reference>